<reference evidence="2" key="1">
    <citation type="journal article" date="2022" name="Mol. Ecol. Resour.">
        <title>The genomes of chicory, endive, great burdock and yacon provide insights into Asteraceae palaeo-polyploidization history and plant inulin production.</title>
        <authorList>
            <person name="Fan W."/>
            <person name="Wang S."/>
            <person name="Wang H."/>
            <person name="Wang A."/>
            <person name="Jiang F."/>
            <person name="Liu H."/>
            <person name="Zhao H."/>
            <person name="Xu D."/>
            <person name="Zhang Y."/>
        </authorList>
    </citation>
    <scope>NUCLEOTIDE SEQUENCE [LARGE SCALE GENOMIC DNA]</scope>
    <source>
        <strain evidence="2">cv. Yunnan</strain>
    </source>
</reference>
<evidence type="ECO:0000313" key="1">
    <source>
        <dbReference type="EMBL" id="KAI3688386.1"/>
    </source>
</evidence>
<name>A0ACB8YSF0_9ASTR</name>
<gene>
    <name evidence="1" type="ORF">L1987_82098</name>
</gene>
<accession>A0ACB8YSF0</accession>
<evidence type="ECO:0000313" key="2">
    <source>
        <dbReference type="Proteomes" id="UP001056120"/>
    </source>
</evidence>
<sequence length="356" mass="40995">MEHLRSGTLEEILKRLEVRDLIRCKSVCKYWSSLISDPLFIKSHLNHGYLSDRNNNEVGHRRIAIYPDYLMYHQRKIGDQFNDRYLVGSSNGLVCISPRFNEFVIVNPLTSEAKKVPNPQIPDSKSLCWGFGYDSIKDDYKIVLGFRKGENCTSFQMFTLRSKVWKVLGEVDYAIISMAGILCKGMLHWETYDISSKHNDVVISFHLMDEKFWEIPQPDVKYQLYFGQVRASMCLGILEDCLCISLPSSLPHMVWVMKDHTKKQPWEIVGHACEIKYDLILKRKRQAMKSPEVKLKNNCVPVLDSMMWKLSMPYVVLDGIDYGCSEHVDNGDASDMESLQIANSNLADDTPSLPCY</sequence>
<comment type="caution">
    <text evidence="1">The sequence shown here is derived from an EMBL/GenBank/DDBJ whole genome shotgun (WGS) entry which is preliminary data.</text>
</comment>
<reference evidence="1 2" key="2">
    <citation type="journal article" date="2022" name="Mol. Ecol. Resour.">
        <title>The genomes of chicory, endive, great burdock and yacon provide insights into Asteraceae paleo-polyploidization history and plant inulin production.</title>
        <authorList>
            <person name="Fan W."/>
            <person name="Wang S."/>
            <person name="Wang H."/>
            <person name="Wang A."/>
            <person name="Jiang F."/>
            <person name="Liu H."/>
            <person name="Zhao H."/>
            <person name="Xu D."/>
            <person name="Zhang Y."/>
        </authorList>
    </citation>
    <scope>NUCLEOTIDE SEQUENCE [LARGE SCALE GENOMIC DNA]</scope>
    <source>
        <strain evidence="2">cv. Yunnan</strain>
        <tissue evidence="1">Leaves</tissue>
    </source>
</reference>
<protein>
    <submittedName>
        <fullName evidence="1">Uncharacterized protein</fullName>
    </submittedName>
</protein>
<keyword evidence="2" id="KW-1185">Reference proteome</keyword>
<dbReference type="Proteomes" id="UP001056120">
    <property type="component" value="Linkage Group LG27"/>
</dbReference>
<organism evidence="1 2">
    <name type="scientific">Smallanthus sonchifolius</name>
    <dbReference type="NCBI Taxonomy" id="185202"/>
    <lineage>
        <taxon>Eukaryota</taxon>
        <taxon>Viridiplantae</taxon>
        <taxon>Streptophyta</taxon>
        <taxon>Embryophyta</taxon>
        <taxon>Tracheophyta</taxon>
        <taxon>Spermatophyta</taxon>
        <taxon>Magnoliopsida</taxon>
        <taxon>eudicotyledons</taxon>
        <taxon>Gunneridae</taxon>
        <taxon>Pentapetalae</taxon>
        <taxon>asterids</taxon>
        <taxon>campanulids</taxon>
        <taxon>Asterales</taxon>
        <taxon>Asteraceae</taxon>
        <taxon>Asteroideae</taxon>
        <taxon>Heliantheae alliance</taxon>
        <taxon>Millerieae</taxon>
        <taxon>Smallanthus</taxon>
    </lineage>
</organism>
<proteinExistence type="predicted"/>
<dbReference type="EMBL" id="CM042044">
    <property type="protein sequence ID" value="KAI3688386.1"/>
    <property type="molecule type" value="Genomic_DNA"/>
</dbReference>